<evidence type="ECO:0000313" key="3">
    <source>
        <dbReference type="EMBL" id="KAJ3565598.1"/>
    </source>
</evidence>
<dbReference type="Proteomes" id="UP001213000">
    <property type="component" value="Unassembled WGS sequence"/>
</dbReference>
<dbReference type="InterPro" id="IPR040521">
    <property type="entry name" value="KDZ"/>
</dbReference>
<evidence type="ECO:0000259" key="2">
    <source>
        <dbReference type="Pfam" id="PF18803"/>
    </source>
</evidence>
<evidence type="ECO:0000256" key="1">
    <source>
        <dbReference type="SAM" id="MobiDB-lite"/>
    </source>
</evidence>
<proteinExistence type="predicted"/>
<feature type="domain" description="CxC2-like cysteine cluster KDZ transposase-associated" evidence="2">
    <location>
        <begin position="3"/>
        <end position="42"/>
    </location>
</feature>
<dbReference type="Pfam" id="PF18803">
    <property type="entry name" value="CxC2"/>
    <property type="match status" value="1"/>
</dbReference>
<evidence type="ECO:0000313" key="4">
    <source>
        <dbReference type="Proteomes" id="UP001213000"/>
    </source>
</evidence>
<protein>
    <recommendedName>
        <fullName evidence="2">CxC2-like cysteine cluster KDZ transposase-associated domain-containing protein</fullName>
    </recommendedName>
</protein>
<organism evidence="3 4">
    <name type="scientific">Leucocoprinus birnbaumii</name>
    <dbReference type="NCBI Taxonomy" id="56174"/>
    <lineage>
        <taxon>Eukaryota</taxon>
        <taxon>Fungi</taxon>
        <taxon>Dikarya</taxon>
        <taxon>Basidiomycota</taxon>
        <taxon>Agaricomycotina</taxon>
        <taxon>Agaricomycetes</taxon>
        <taxon>Agaricomycetidae</taxon>
        <taxon>Agaricales</taxon>
        <taxon>Agaricineae</taxon>
        <taxon>Agaricaceae</taxon>
        <taxon>Leucocoprinus</taxon>
    </lineage>
</organism>
<dbReference type="InterPro" id="IPR041457">
    <property type="entry name" value="CxC2_KDZ-assoc"/>
</dbReference>
<name>A0AAD5VRP6_9AGAR</name>
<keyword evidence="4" id="KW-1185">Reference proteome</keyword>
<accession>A0AAD5VRP6</accession>
<reference evidence="3" key="1">
    <citation type="submission" date="2022-07" db="EMBL/GenBank/DDBJ databases">
        <title>Genome Sequence of Leucocoprinus birnbaumii.</title>
        <authorList>
            <person name="Buettner E."/>
        </authorList>
    </citation>
    <scope>NUCLEOTIDE SEQUENCE</scope>
    <source>
        <strain evidence="3">VT141</strain>
    </source>
</reference>
<feature type="compositionally biased region" description="Acidic residues" evidence="1">
    <location>
        <begin position="330"/>
        <end position="343"/>
    </location>
</feature>
<dbReference type="Pfam" id="PF18758">
    <property type="entry name" value="KDZ"/>
    <property type="match status" value="1"/>
</dbReference>
<comment type="caution">
    <text evidence="3">The sequence shown here is derived from an EMBL/GenBank/DDBJ whole genome shotgun (WGS) entry which is preliminary data.</text>
</comment>
<dbReference type="AlphaFoldDB" id="A0AAD5VRP6"/>
<dbReference type="EMBL" id="JANIEX010000556">
    <property type="protein sequence ID" value="KAJ3565598.1"/>
    <property type="molecule type" value="Genomic_DNA"/>
</dbReference>
<sequence>MLQFPKTAFTFQALETFHQLSLSAKITTYDYYDSLKKMTNHTFPQDVEDRYRELMVVMRIWRHLAQCCHCSKEHDINIEFPHREAGSLTIRCPTCPEPGFNVDFADIMNALNTDTHTLTLFLSLDGNYWLNQKFKNSDPNDVALNKGNAYFVDHDVFQEYLRLHDDKTTQNSTCSKLKAVRQQQMIKFADSVYSGVVDTQYVRTDYALASALNKQALNQCWIMLSYDIWCQYLINLRTRIEERFPHLTPVIDKLRGAIPKLHIYGHGMTCGEGIESAWAEQNHAAGSTKEQSTGHHQDSLDNFNGYWNWSKVHRMLPSRRTERTSALAINEDDESEDDEAGSGEDDRAQGDTTEMTAESSKEEVVHKLTELIEEAIEIESMQAAVREQVAKNDMDRDNLSNAHDICQCAKHYRLAFQALTRLGLPADSELKPISDNNLWGKDMTSLRKKGDSKREEPWFWLIGKPKDCTDEQWQLELDRVRWFRTHALRDRLKEEVEILTVEFQRIITSFTKMDSVWRIVGERKQEAIVAGGGFPLVAQGFRNFAYRQAAMYQRLAHDAGIHWSEAARHTQAPRLPSNQ</sequence>
<gene>
    <name evidence="3" type="ORF">NP233_g7533</name>
</gene>
<feature type="region of interest" description="Disordered" evidence="1">
    <location>
        <begin position="320"/>
        <end position="364"/>
    </location>
</feature>